<dbReference type="PANTHER" id="PTHR30157:SF0">
    <property type="entry name" value="NADPH-DEPENDENT FERRIC-CHELATE REDUCTASE"/>
    <property type="match status" value="1"/>
</dbReference>
<dbReference type="RefSeq" id="WP_380223851.1">
    <property type="nucleotide sequence ID" value="NZ_JBHSOF010000003.1"/>
</dbReference>
<feature type="domain" description="FAD-binding FR-type" evidence="1">
    <location>
        <begin position="6"/>
        <end position="106"/>
    </location>
</feature>
<sequence>MFRRPRPTHDVRVTAVTSLTPALVRLTFAGPSLDTLAVEHATQWVKLATPEGRSRAYTIRHHRPAGREVDIDVVLHGNGPLSRWAATVRPGDEARLSGPRGRRPSFEDAEHVLLAADESALPAALTILEELPPTVPVTVFVEVGDATGATLPLPARPGLTGHWLTRDPARPKGRTLSDTLLATDLPPGTTAWLAGEAHAVATVRRHLLTDWALPRERVHSKGYWKHGEADHKD</sequence>
<dbReference type="Pfam" id="PF04954">
    <property type="entry name" value="SIP"/>
    <property type="match status" value="1"/>
</dbReference>
<dbReference type="CDD" id="cd06193">
    <property type="entry name" value="siderophore_interacting"/>
    <property type="match status" value="1"/>
</dbReference>
<dbReference type="Gene3D" id="3.40.50.80">
    <property type="entry name" value="Nucleotide-binding domain of ferredoxin-NADP reductase (FNR) module"/>
    <property type="match status" value="1"/>
</dbReference>
<comment type="caution">
    <text evidence="2">The sequence shown here is derived from an EMBL/GenBank/DDBJ whole genome shotgun (WGS) entry which is preliminary data.</text>
</comment>
<evidence type="ECO:0000313" key="2">
    <source>
        <dbReference type="EMBL" id="MFC5662253.1"/>
    </source>
</evidence>
<keyword evidence="3" id="KW-1185">Reference proteome</keyword>
<dbReference type="PROSITE" id="PS51384">
    <property type="entry name" value="FAD_FR"/>
    <property type="match status" value="1"/>
</dbReference>
<dbReference type="SUPFAM" id="SSF63380">
    <property type="entry name" value="Riboflavin synthase domain-like"/>
    <property type="match status" value="1"/>
</dbReference>
<dbReference type="InterPro" id="IPR013113">
    <property type="entry name" value="SIP_FAD-bd"/>
</dbReference>
<accession>A0ABW0WXH9</accession>
<proteinExistence type="predicted"/>
<dbReference type="InterPro" id="IPR017938">
    <property type="entry name" value="Riboflavin_synthase-like_b-brl"/>
</dbReference>
<dbReference type="Gene3D" id="2.40.30.10">
    <property type="entry name" value="Translation factors"/>
    <property type="match status" value="2"/>
</dbReference>
<dbReference type="InterPro" id="IPR039374">
    <property type="entry name" value="SIP_fam"/>
</dbReference>
<dbReference type="Proteomes" id="UP001595975">
    <property type="component" value="Unassembled WGS sequence"/>
</dbReference>
<dbReference type="PANTHER" id="PTHR30157">
    <property type="entry name" value="FERRIC REDUCTASE, NADPH-DEPENDENT"/>
    <property type="match status" value="1"/>
</dbReference>
<dbReference type="EMBL" id="JBHSOF010000003">
    <property type="protein sequence ID" value="MFC5662253.1"/>
    <property type="molecule type" value="Genomic_DNA"/>
</dbReference>
<gene>
    <name evidence="2" type="ORF">ACFP3U_04560</name>
</gene>
<dbReference type="Pfam" id="PF08021">
    <property type="entry name" value="FAD_binding_9"/>
    <property type="match status" value="1"/>
</dbReference>
<name>A0ABW0WXH9_9ACTN</name>
<dbReference type="InterPro" id="IPR039261">
    <property type="entry name" value="FNR_nucleotide-bd"/>
</dbReference>
<organism evidence="2 3">
    <name type="scientific">Kitasatospora misakiensis</name>
    <dbReference type="NCBI Taxonomy" id="67330"/>
    <lineage>
        <taxon>Bacteria</taxon>
        <taxon>Bacillati</taxon>
        <taxon>Actinomycetota</taxon>
        <taxon>Actinomycetes</taxon>
        <taxon>Kitasatosporales</taxon>
        <taxon>Streptomycetaceae</taxon>
        <taxon>Kitasatospora</taxon>
    </lineage>
</organism>
<dbReference type="InterPro" id="IPR017927">
    <property type="entry name" value="FAD-bd_FR_type"/>
</dbReference>
<reference evidence="3" key="1">
    <citation type="journal article" date="2019" name="Int. J. Syst. Evol. Microbiol.">
        <title>The Global Catalogue of Microorganisms (GCM) 10K type strain sequencing project: providing services to taxonomists for standard genome sequencing and annotation.</title>
        <authorList>
            <consortium name="The Broad Institute Genomics Platform"/>
            <consortium name="The Broad Institute Genome Sequencing Center for Infectious Disease"/>
            <person name="Wu L."/>
            <person name="Ma J."/>
        </authorList>
    </citation>
    <scope>NUCLEOTIDE SEQUENCE [LARGE SCALE GENOMIC DNA]</scope>
    <source>
        <strain evidence="3">CGMCC 4.1437</strain>
    </source>
</reference>
<protein>
    <submittedName>
        <fullName evidence="2">Siderophore-interacting protein</fullName>
    </submittedName>
</protein>
<evidence type="ECO:0000313" key="3">
    <source>
        <dbReference type="Proteomes" id="UP001595975"/>
    </source>
</evidence>
<dbReference type="InterPro" id="IPR007037">
    <property type="entry name" value="SIP_rossman_dom"/>
</dbReference>
<evidence type="ECO:0000259" key="1">
    <source>
        <dbReference type="PROSITE" id="PS51384"/>
    </source>
</evidence>